<feature type="region of interest" description="Disordered" evidence="1">
    <location>
        <begin position="322"/>
        <end position="346"/>
    </location>
</feature>
<gene>
    <name evidence="2" type="ORF">Hypma_002455</name>
</gene>
<keyword evidence="3" id="KW-1185">Reference proteome</keyword>
<evidence type="ECO:0000313" key="3">
    <source>
        <dbReference type="Proteomes" id="UP000076154"/>
    </source>
</evidence>
<sequence>MTDDSNPYSSSSFNQGEGSKAASASTPAPEPSNQAYYTPTAQLHESYAPTTNQPYYNYSTWQGNWSNAGAYTYSNSYQTPQSQAPFIPYQPQQTYGPTPQQNYASTSQAPYTSSHNANPQYVPTPAPAAKSRPKLHARPRTPSPSPPPPETYKHWDELILGFLKNLKLTQAAAGFEADMLVMNADWERKKVPDALKELTKNILLLGTSKSTKEEESSPPEQPLEERKLNYVRLANNAPPRSQTAINKSISTFLAQNRKRNDLSNRAEFVYTLAEKRQRLGDPTADIPSCARVDAKPVNRDVQMKYDIAKNEEGPLSRTVHTVEGTEGKGKGKEMGSSGGAQLPGTDGTLAERLPGFDERLQNIETHLAVRYVPSLPRTFLDRLHFLEAHIIRLEKEYPPWAALHFNQPNRGWPPPPRLTPIIVPPQMRSVAKDKPPEDGALPAVDVSRSTKFKKSSLHRAVLEKLEVQQAMSDLAGGSGR</sequence>
<dbReference type="OrthoDB" id="5531344at2759"/>
<feature type="compositionally biased region" description="Low complexity" evidence="1">
    <location>
        <begin position="89"/>
        <end position="101"/>
    </location>
</feature>
<dbReference type="InParanoid" id="A0A369JAF3"/>
<protein>
    <submittedName>
        <fullName evidence="2">Uncharacterized protein</fullName>
    </submittedName>
</protein>
<comment type="caution">
    <text evidence="2">The sequence shown here is derived from an EMBL/GenBank/DDBJ whole genome shotgun (WGS) entry which is preliminary data.</text>
</comment>
<evidence type="ECO:0000313" key="2">
    <source>
        <dbReference type="EMBL" id="RDB16713.1"/>
    </source>
</evidence>
<accession>A0A369JAF3</accession>
<proteinExistence type="predicted"/>
<feature type="region of interest" description="Disordered" evidence="1">
    <location>
        <begin position="82"/>
        <end position="152"/>
    </location>
</feature>
<dbReference type="EMBL" id="LUEZ02000122">
    <property type="protein sequence ID" value="RDB16713.1"/>
    <property type="molecule type" value="Genomic_DNA"/>
</dbReference>
<feature type="compositionally biased region" description="Polar residues" evidence="1">
    <location>
        <begin position="102"/>
        <end position="121"/>
    </location>
</feature>
<feature type="region of interest" description="Disordered" evidence="1">
    <location>
        <begin position="1"/>
        <end position="53"/>
    </location>
</feature>
<reference evidence="2" key="1">
    <citation type="submission" date="2018-04" db="EMBL/GenBank/DDBJ databases">
        <title>Whole genome sequencing of Hypsizygus marmoreus.</title>
        <authorList>
            <person name="Choi I.-G."/>
            <person name="Min B."/>
            <person name="Kim J.-G."/>
            <person name="Kim S."/>
            <person name="Oh Y.-L."/>
            <person name="Kong W.-S."/>
            <person name="Park H."/>
            <person name="Jeong J."/>
            <person name="Song E.-S."/>
        </authorList>
    </citation>
    <scope>NUCLEOTIDE SEQUENCE [LARGE SCALE GENOMIC DNA]</scope>
    <source>
        <strain evidence="2">51987-8</strain>
    </source>
</reference>
<feature type="compositionally biased region" description="Basic and acidic residues" evidence="1">
    <location>
        <begin position="323"/>
        <end position="333"/>
    </location>
</feature>
<feature type="compositionally biased region" description="Polar residues" evidence="1">
    <location>
        <begin position="1"/>
        <end position="17"/>
    </location>
</feature>
<dbReference type="Proteomes" id="UP000076154">
    <property type="component" value="Unassembled WGS sequence"/>
</dbReference>
<organism evidence="2 3">
    <name type="scientific">Hypsizygus marmoreus</name>
    <name type="common">White beech mushroom</name>
    <name type="synonym">Agaricus marmoreus</name>
    <dbReference type="NCBI Taxonomy" id="39966"/>
    <lineage>
        <taxon>Eukaryota</taxon>
        <taxon>Fungi</taxon>
        <taxon>Dikarya</taxon>
        <taxon>Basidiomycota</taxon>
        <taxon>Agaricomycotina</taxon>
        <taxon>Agaricomycetes</taxon>
        <taxon>Agaricomycetidae</taxon>
        <taxon>Agaricales</taxon>
        <taxon>Tricholomatineae</taxon>
        <taxon>Lyophyllaceae</taxon>
        <taxon>Hypsizygus</taxon>
    </lineage>
</organism>
<dbReference type="STRING" id="39966.A0A369JAF3"/>
<evidence type="ECO:0000256" key="1">
    <source>
        <dbReference type="SAM" id="MobiDB-lite"/>
    </source>
</evidence>
<feature type="compositionally biased region" description="Polar residues" evidence="1">
    <location>
        <begin position="33"/>
        <end position="53"/>
    </location>
</feature>
<feature type="compositionally biased region" description="Pro residues" evidence="1">
    <location>
        <begin position="141"/>
        <end position="150"/>
    </location>
</feature>
<dbReference type="AlphaFoldDB" id="A0A369JAF3"/>
<name>A0A369JAF3_HYPMA</name>